<gene>
    <name evidence="1" type="ORF">IE53DRAFT_386162</name>
</gene>
<keyword evidence="2" id="KW-1185">Reference proteome</keyword>
<name>A0ACD0P082_9BASI</name>
<organism evidence="1 2">
    <name type="scientific">Violaceomyces palustris</name>
    <dbReference type="NCBI Taxonomy" id="1673888"/>
    <lineage>
        <taxon>Eukaryota</taxon>
        <taxon>Fungi</taxon>
        <taxon>Dikarya</taxon>
        <taxon>Basidiomycota</taxon>
        <taxon>Ustilaginomycotina</taxon>
        <taxon>Ustilaginomycetes</taxon>
        <taxon>Violaceomycetales</taxon>
        <taxon>Violaceomycetaceae</taxon>
        <taxon>Violaceomyces</taxon>
    </lineage>
</organism>
<protein>
    <submittedName>
        <fullName evidence="1">Uncharacterized protein</fullName>
    </submittedName>
</protein>
<evidence type="ECO:0000313" key="1">
    <source>
        <dbReference type="EMBL" id="PWN51454.1"/>
    </source>
</evidence>
<evidence type="ECO:0000313" key="2">
    <source>
        <dbReference type="Proteomes" id="UP000245626"/>
    </source>
</evidence>
<proteinExistence type="predicted"/>
<sequence length="327" mass="34056">MSQSNTKSISNQPPQQRQPSPSPSPSSSQDLTKLLGSSVKVTTTFSSLQGSDQAIGRLWAYDSTLGLLALELPPSPLDPILSSAPASALASSSTSTSTSTTNHSSSSNNSSNQTSSSFLSSPSSTTPTTNVGVGVGFRIIKVSEIRSIEFLPTEFQDTKRGGSGDGGSGGGAGGQDGVDGLSLSTHSSQHLADSLTTTVHPVSFNAVQAREANAVKQSLLKAARTGGKDVSEMGQLVFDALSKTLPCRWHGPHIIVLEEVVISGPQYDPSSTNVPNFTQEQLRSISDGTTSSSVAEGSKAKANSWNRVIKVLEGERRKILARQALEG</sequence>
<reference evidence="1 2" key="1">
    <citation type="journal article" date="2018" name="Mol. Biol. Evol.">
        <title>Broad Genomic Sampling Reveals a Smut Pathogenic Ancestry of the Fungal Clade Ustilaginomycotina.</title>
        <authorList>
            <person name="Kijpornyongpan T."/>
            <person name="Mondo S.J."/>
            <person name="Barry K."/>
            <person name="Sandor L."/>
            <person name="Lee J."/>
            <person name="Lipzen A."/>
            <person name="Pangilinan J."/>
            <person name="LaButti K."/>
            <person name="Hainaut M."/>
            <person name="Henrissat B."/>
            <person name="Grigoriev I.V."/>
            <person name="Spatafora J.W."/>
            <person name="Aime M.C."/>
        </authorList>
    </citation>
    <scope>NUCLEOTIDE SEQUENCE [LARGE SCALE GENOMIC DNA]</scope>
    <source>
        <strain evidence="1 2">SA 807</strain>
    </source>
</reference>
<dbReference type="EMBL" id="KZ819842">
    <property type="protein sequence ID" value="PWN51454.1"/>
    <property type="molecule type" value="Genomic_DNA"/>
</dbReference>
<accession>A0ACD0P082</accession>
<dbReference type="Proteomes" id="UP000245626">
    <property type="component" value="Unassembled WGS sequence"/>
</dbReference>